<keyword evidence="7 11" id="KW-0408">Iron</keyword>
<evidence type="ECO:0000256" key="2">
    <source>
        <dbReference type="ARBA" id="ARBA00022723"/>
    </source>
</evidence>
<dbReference type="GO" id="GO:0005524">
    <property type="term" value="F:ATP binding"/>
    <property type="evidence" value="ECO:0007669"/>
    <property type="project" value="UniProtKB-UniRule"/>
</dbReference>
<evidence type="ECO:0000256" key="11">
    <source>
        <dbReference type="HAMAP-Rule" id="MF_02205"/>
    </source>
</evidence>
<dbReference type="Pfam" id="PF13307">
    <property type="entry name" value="Helicase_C_2"/>
    <property type="match status" value="1"/>
</dbReference>
<dbReference type="Gene3D" id="3.40.50.300">
    <property type="entry name" value="P-loop containing nucleotide triphosphate hydrolases"/>
    <property type="match status" value="2"/>
</dbReference>
<keyword evidence="9 11" id="KW-0238">DNA-binding</keyword>
<dbReference type="SMART" id="SM00491">
    <property type="entry name" value="HELICc2"/>
    <property type="match status" value="1"/>
</dbReference>
<dbReference type="GO" id="GO:0046872">
    <property type="term" value="F:metal ion binding"/>
    <property type="evidence" value="ECO:0007669"/>
    <property type="project" value="UniProtKB-KW"/>
</dbReference>
<dbReference type="GO" id="GO:0043139">
    <property type="term" value="F:5'-3' DNA helicase activity"/>
    <property type="evidence" value="ECO:0007669"/>
    <property type="project" value="UniProtKB-UniRule"/>
</dbReference>
<accession>A0A5A9W5L4</accession>
<comment type="caution">
    <text evidence="13">The sequence shown here is derived from an EMBL/GenBank/DDBJ whole genome shotgun (WGS) entry which is preliminary data.</text>
</comment>
<evidence type="ECO:0000256" key="4">
    <source>
        <dbReference type="ARBA" id="ARBA00022801"/>
    </source>
</evidence>
<dbReference type="InterPro" id="IPR039000">
    <property type="entry name" value="DinG_proteobact"/>
</dbReference>
<evidence type="ECO:0000256" key="3">
    <source>
        <dbReference type="ARBA" id="ARBA00022741"/>
    </source>
</evidence>
<dbReference type="GO" id="GO:0009432">
    <property type="term" value="P:SOS response"/>
    <property type="evidence" value="ECO:0007669"/>
    <property type="project" value="TreeGrafter"/>
</dbReference>
<evidence type="ECO:0000256" key="9">
    <source>
        <dbReference type="ARBA" id="ARBA00023125"/>
    </source>
</evidence>
<evidence type="ECO:0000313" key="13">
    <source>
        <dbReference type="EMBL" id="KAA0875833.1"/>
    </source>
</evidence>
<keyword evidence="10 11" id="KW-0413">Isomerase</keyword>
<keyword evidence="1 11" id="KW-0004">4Fe-4S</keyword>
<dbReference type="RefSeq" id="WP_149390137.1">
    <property type="nucleotide sequence ID" value="NZ_SMRS01000002.1"/>
</dbReference>
<feature type="binding site" evidence="11">
    <location>
        <position position="203"/>
    </location>
    <ligand>
        <name>[4Fe-4S] cluster</name>
        <dbReference type="ChEBI" id="CHEBI:49883"/>
    </ligand>
</feature>
<organism evidence="13 14">
    <name type="scientific">Nitrincola tapanii</name>
    <dbReference type="NCBI Taxonomy" id="1708751"/>
    <lineage>
        <taxon>Bacteria</taxon>
        <taxon>Pseudomonadati</taxon>
        <taxon>Pseudomonadota</taxon>
        <taxon>Gammaproteobacteria</taxon>
        <taxon>Oceanospirillales</taxon>
        <taxon>Oceanospirillaceae</taxon>
        <taxon>Nitrincola</taxon>
    </lineage>
</organism>
<dbReference type="OrthoDB" id="9805194at2"/>
<keyword evidence="6 11" id="KW-0067">ATP-binding</keyword>
<dbReference type="GO" id="GO:0006281">
    <property type="term" value="P:DNA repair"/>
    <property type="evidence" value="ECO:0007669"/>
    <property type="project" value="TreeGrafter"/>
</dbReference>
<dbReference type="Proteomes" id="UP000325302">
    <property type="component" value="Unassembled WGS sequence"/>
</dbReference>
<dbReference type="EMBL" id="SMRS01000002">
    <property type="protein sequence ID" value="KAA0875833.1"/>
    <property type="molecule type" value="Genomic_DNA"/>
</dbReference>
<comment type="function">
    <text evidence="11">DNA-dependent ATPase and 5'-3' DNA helicase. Unwinds D-loops, R-loops, forked DNA and G-quadruplex DNA.</text>
</comment>
<evidence type="ECO:0000256" key="10">
    <source>
        <dbReference type="ARBA" id="ARBA00023235"/>
    </source>
</evidence>
<comment type="cofactor">
    <cofactor evidence="11">
        <name>[4Fe-4S] cluster</name>
        <dbReference type="ChEBI" id="CHEBI:49883"/>
    </cofactor>
    <text evidence="11">Binds 1 [4Fe-4S] cluster.</text>
</comment>
<dbReference type="SUPFAM" id="SSF52540">
    <property type="entry name" value="P-loop containing nucleoside triphosphate hydrolases"/>
    <property type="match status" value="1"/>
</dbReference>
<dbReference type="Pfam" id="PF06733">
    <property type="entry name" value="DEAD_2"/>
    <property type="match status" value="1"/>
</dbReference>
<feature type="binding site" evidence="11">
    <location>
        <position position="214"/>
    </location>
    <ligand>
        <name>[4Fe-4S] cluster</name>
        <dbReference type="ChEBI" id="CHEBI:49883"/>
    </ligand>
</feature>
<proteinExistence type="inferred from homology"/>
<dbReference type="GO" id="GO:0051539">
    <property type="term" value="F:4 iron, 4 sulfur cluster binding"/>
    <property type="evidence" value="ECO:0007669"/>
    <property type="project" value="UniProtKB-UniRule"/>
</dbReference>
<keyword evidence="2 11" id="KW-0479">Metal-binding</keyword>
<feature type="domain" description="Helicase ATP-binding" evidence="12">
    <location>
        <begin position="15"/>
        <end position="323"/>
    </location>
</feature>
<keyword evidence="14" id="KW-1185">Reference proteome</keyword>
<dbReference type="InterPro" id="IPR014013">
    <property type="entry name" value="Helic_SF1/SF2_ATP-bd_DinG/Rad3"/>
</dbReference>
<dbReference type="InterPro" id="IPR045028">
    <property type="entry name" value="DinG/Rad3-like"/>
</dbReference>
<keyword evidence="3 11" id="KW-0547">Nucleotide-binding</keyword>
<gene>
    <name evidence="11 13" type="primary">dinG</name>
    <name evidence="13" type="ORF">E1H14_03875</name>
</gene>
<dbReference type="InterPro" id="IPR027417">
    <property type="entry name" value="P-loop_NTPase"/>
</dbReference>
<dbReference type="HAMAP" id="MF_02205">
    <property type="entry name" value="DinG_proteobact"/>
    <property type="match status" value="1"/>
</dbReference>
<evidence type="ECO:0000313" key="14">
    <source>
        <dbReference type="Proteomes" id="UP000325302"/>
    </source>
</evidence>
<dbReference type="GO" id="GO:0003677">
    <property type="term" value="F:DNA binding"/>
    <property type="evidence" value="ECO:0007669"/>
    <property type="project" value="UniProtKB-UniRule"/>
</dbReference>
<keyword evidence="8 11" id="KW-0411">Iron-sulfur</keyword>
<keyword evidence="4 11" id="KW-0378">Hydrolase</keyword>
<comment type="catalytic activity">
    <reaction evidence="11">
        <text>ATP + H2O = ADP + phosphate + H(+)</text>
        <dbReference type="Rhea" id="RHEA:13065"/>
        <dbReference type="ChEBI" id="CHEBI:15377"/>
        <dbReference type="ChEBI" id="CHEBI:15378"/>
        <dbReference type="ChEBI" id="CHEBI:30616"/>
        <dbReference type="ChEBI" id="CHEBI:43474"/>
        <dbReference type="ChEBI" id="CHEBI:456216"/>
        <dbReference type="EC" id="5.6.2.3"/>
    </reaction>
</comment>
<dbReference type="InterPro" id="IPR010614">
    <property type="entry name" value="RAD3-like_helicase_DEAD"/>
</dbReference>
<dbReference type="EC" id="5.6.2.3" evidence="11"/>
<evidence type="ECO:0000256" key="5">
    <source>
        <dbReference type="ARBA" id="ARBA00022806"/>
    </source>
</evidence>
<comment type="similarity">
    <text evidence="11">Belongs to the helicase family. DinG subfamily. Type 1 sub-subfamily.</text>
</comment>
<dbReference type="PANTHER" id="PTHR11472:SF59">
    <property type="entry name" value="ATP-DEPENDENT DNA HELICASE DING"/>
    <property type="match status" value="1"/>
</dbReference>
<dbReference type="PANTHER" id="PTHR11472">
    <property type="entry name" value="DNA REPAIR DEAD HELICASE RAD3/XP-D SUBFAMILY MEMBER"/>
    <property type="match status" value="1"/>
</dbReference>
<feature type="binding site" evidence="11">
    <location>
        <position position="129"/>
    </location>
    <ligand>
        <name>[4Fe-4S] cluster</name>
        <dbReference type="ChEBI" id="CHEBI:49883"/>
    </ligand>
</feature>
<evidence type="ECO:0000256" key="8">
    <source>
        <dbReference type="ARBA" id="ARBA00023014"/>
    </source>
</evidence>
<evidence type="ECO:0000256" key="1">
    <source>
        <dbReference type="ARBA" id="ARBA00022485"/>
    </source>
</evidence>
<keyword evidence="5 11" id="KW-0347">Helicase</keyword>
<dbReference type="NCBIfam" id="NF008729">
    <property type="entry name" value="PRK11747.1"/>
    <property type="match status" value="1"/>
</dbReference>
<evidence type="ECO:0000256" key="6">
    <source>
        <dbReference type="ARBA" id="ARBA00022840"/>
    </source>
</evidence>
<feature type="binding site" evidence="11">
    <location>
        <position position="208"/>
    </location>
    <ligand>
        <name>[4Fe-4S] cluster</name>
        <dbReference type="ChEBI" id="CHEBI:49883"/>
    </ligand>
</feature>
<dbReference type="GO" id="GO:0016887">
    <property type="term" value="F:ATP hydrolysis activity"/>
    <property type="evidence" value="ECO:0007669"/>
    <property type="project" value="RHEA"/>
</dbReference>
<dbReference type="InterPro" id="IPR006555">
    <property type="entry name" value="ATP-dep_Helicase_C"/>
</dbReference>
<dbReference type="AlphaFoldDB" id="A0A5A9W5L4"/>
<dbReference type="GO" id="GO:0033677">
    <property type="term" value="F:DNA/RNA helicase activity"/>
    <property type="evidence" value="ECO:0007669"/>
    <property type="project" value="TreeGrafter"/>
</dbReference>
<reference evidence="13 14" key="1">
    <citation type="submission" date="2019-03" db="EMBL/GenBank/DDBJ databases">
        <title>Nitrincola sp. nov. isolated from an Indian soda lake.</title>
        <authorList>
            <person name="Joshi A."/>
            <person name="Thite S.V."/>
            <person name="Joseph N."/>
            <person name="Dhotre D."/>
            <person name="Moorthy M."/>
            <person name="Shouche Y.S."/>
        </authorList>
    </citation>
    <scope>NUCLEOTIDE SEQUENCE [LARGE SCALE GENOMIC DNA]</scope>
    <source>
        <strain evidence="13 14">MEB193</strain>
    </source>
</reference>
<sequence>MLEDRLKQEIQSAYSQFLTRRGLKARSAQKQMIAEVARTLGGIKFDEQGKRLGETHIAAIEAGTGTGKTIAYLLAALPIARARGLTLLVSTATVALQEQLINKDLPELMQHTEWPIRYTLAKGRGRYLCLSKVEQLLEQQQAFGQMALYEDELAERLDETTLERYRDWMESYASGRWDGDRDRLQGVVSDEDWKPLTSDHMQCSNRRCLNYSVCPFYRAREQAEEADLIVANHDLVLADLSLGGGAILPEPAKTLYIFDEGHHLADKAAAHFSYSLRLGSSIKMLASMEKKLRQFADSFSSSQLATLVEQLQLPTSDLILALEQWSEQVHLLSFEEETGRIPRHRFIKGRQPENWLPLANEVRALASRMENLLEQLTGLLKEAMEGQQAEIPRVHAEAFYPQLGVYWSRIQQMNWLAESYARIDAENVSPTARWVLQHEANAALPDYECCSSPVSVAQTFREHLWSVCFGALITSATLTALGQFTRLSVSLGLPIESRFLQLQSPFDYQTAASLEIPSMQTEPSQPDAHTDEVASYLQTHLPQMPAALVLFSSWRQMLRVLDQLDESVKNRILAQGALSKMEILQQHRQRIDEGLASIIFGLASFAEGVDLPGRYLTEVVITKLPFSVPDDPVDATMAEWIEARGGNPFIEWTIPAASVRLTQAVGRLLRTEQDRGRVVILDRRLLTRRYGRQLLNALPPFQALY</sequence>
<evidence type="ECO:0000259" key="12">
    <source>
        <dbReference type="PROSITE" id="PS51193"/>
    </source>
</evidence>
<evidence type="ECO:0000256" key="7">
    <source>
        <dbReference type="ARBA" id="ARBA00023004"/>
    </source>
</evidence>
<protein>
    <recommendedName>
        <fullName evidence="11">ATP-dependent DNA helicase DinG</fullName>
        <ecNumber evidence="11">5.6.2.3</ecNumber>
    </recommendedName>
    <alternativeName>
        <fullName evidence="11">DNA 5'-3' helicase DinG</fullName>
    </alternativeName>
</protein>
<name>A0A5A9W5L4_9GAMM</name>
<dbReference type="PROSITE" id="PS51193">
    <property type="entry name" value="HELICASE_ATP_BIND_2"/>
    <property type="match status" value="1"/>
</dbReference>